<dbReference type="AlphaFoldDB" id="B8C8K5"/>
<feature type="chain" id="PRO_5002869597" description="Secreted protein" evidence="2">
    <location>
        <begin position="21"/>
        <end position="127"/>
    </location>
</feature>
<feature type="compositionally biased region" description="Basic and acidic residues" evidence="1">
    <location>
        <begin position="82"/>
        <end position="95"/>
    </location>
</feature>
<dbReference type="KEGG" id="tps:THAPSDRAFT_8161"/>
<evidence type="ECO:0008006" key="5">
    <source>
        <dbReference type="Google" id="ProtNLM"/>
    </source>
</evidence>
<dbReference type="RefSeq" id="XP_002292526.1">
    <property type="nucleotide sequence ID" value="XM_002292490.1"/>
</dbReference>
<dbReference type="EMBL" id="CM000645">
    <property type="protein sequence ID" value="EED90501.1"/>
    <property type="molecule type" value="Genomic_DNA"/>
</dbReference>
<evidence type="ECO:0000313" key="4">
    <source>
        <dbReference type="Proteomes" id="UP000001449"/>
    </source>
</evidence>
<reference evidence="3 4" key="2">
    <citation type="journal article" date="2008" name="Nature">
        <title>The Phaeodactylum genome reveals the evolutionary history of diatom genomes.</title>
        <authorList>
            <person name="Bowler C."/>
            <person name="Allen A.E."/>
            <person name="Badger J.H."/>
            <person name="Grimwood J."/>
            <person name="Jabbari K."/>
            <person name="Kuo A."/>
            <person name="Maheswari U."/>
            <person name="Martens C."/>
            <person name="Maumus F."/>
            <person name="Otillar R.P."/>
            <person name="Rayko E."/>
            <person name="Salamov A."/>
            <person name="Vandepoele K."/>
            <person name="Beszteri B."/>
            <person name="Gruber A."/>
            <person name="Heijde M."/>
            <person name="Katinka M."/>
            <person name="Mock T."/>
            <person name="Valentin K."/>
            <person name="Verret F."/>
            <person name="Berges J.A."/>
            <person name="Brownlee C."/>
            <person name="Cadoret J.P."/>
            <person name="Chiovitti A."/>
            <person name="Choi C.J."/>
            <person name="Coesel S."/>
            <person name="De Martino A."/>
            <person name="Detter J.C."/>
            <person name="Durkin C."/>
            <person name="Falciatore A."/>
            <person name="Fournet J."/>
            <person name="Haruta M."/>
            <person name="Huysman M.J."/>
            <person name="Jenkins B.D."/>
            <person name="Jiroutova K."/>
            <person name="Jorgensen R.E."/>
            <person name="Joubert Y."/>
            <person name="Kaplan A."/>
            <person name="Kroger N."/>
            <person name="Kroth P.G."/>
            <person name="La Roche J."/>
            <person name="Lindquist E."/>
            <person name="Lommer M."/>
            <person name="Martin-Jezequel V."/>
            <person name="Lopez P.J."/>
            <person name="Lucas S."/>
            <person name="Mangogna M."/>
            <person name="McGinnis K."/>
            <person name="Medlin L.K."/>
            <person name="Montsant A."/>
            <person name="Oudot-Le Secq M.P."/>
            <person name="Napoli C."/>
            <person name="Obornik M."/>
            <person name="Parker M.S."/>
            <person name="Petit J.L."/>
            <person name="Porcel B.M."/>
            <person name="Poulsen N."/>
            <person name="Robison M."/>
            <person name="Rychlewski L."/>
            <person name="Rynearson T.A."/>
            <person name="Schmutz J."/>
            <person name="Shapiro H."/>
            <person name="Siaut M."/>
            <person name="Stanley M."/>
            <person name="Sussman M.R."/>
            <person name="Taylor A.R."/>
            <person name="Vardi A."/>
            <person name="von Dassow P."/>
            <person name="Vyverman W."/>
            <person name="Willis A."/>
            <person name="Wyrwicz L.S."/>
            <person name="Rokhsar D.S."/>
            <person name="Weissenbach J."/>
            <person name="Armbrust E.V."/>
            <person name="Green B.R."/>
            <person name="Van de Peer Y."/>
            <person name="Grigoriev I.V."/>
        </authorList>
    </citation>
    <scope>NUCLEOTIDE SEQUENCE [LARGE SCALE GENOMIC DNA]</scope>
    <source>
        <strain evidence="3 4">CCMP1335</strain>
    </source>
</reference>
<evidence type="ECO:0000313" key="3">
    <source>
        <dbReference type="EMBL" id="EED90501.1"/>
    </source>
</evidence>
<proteinExistence type="predicted"/>
<protein>
    <recommendedName>
        <fullName evidence="5">Secreted protein</fullName>
    </recommendedName>
</protein>
<keyword evidence="2" id="KW-0732">Signal</keyword>
<dbReference type="HOGENOM" id="CLU_1975009_0_0_1"/>
<feature type="compositionally biased region" description="Basic and acidic residues" evidence="1">
    <location>
        <begin position="102"/>
        <end position="127"/>
    </location>
</feature>
<organism evidence="3 4">
    <name type="scientific">Thalassiosira pseudonana</name>
    <name type="common">Marine diatom</name>
    <name type="synonym">Cyclotella nana</name>
    <dbReference type="NCBI Taxonomy" id="35128"/>
    <lineage>
        <taxon>Eukaryota</taxon>
        <taxon>Sar</taxon>
        <taxon>Stramenopiles</taxon>
        <taxon>Ochrophyta</taxon>
        <taxon>Bacillariophyta</taxon>
        <taxon>Coscinodiscophyceae</taxon>
        <taxon>Thalassiosirophycidae</taxon>
        <taxon>Thalassiosirales</taxon>
        <taxon>Thalassiosiraceae</taxon>
        <taxon>Thalassiosira</taxon>
    </lineage>
</organism>
<dbReference type="PaxDb" id="35128-Thaps8161"/>
<keyword evidence="4" id="KW-1185">Reference proteome</keyword>
<name>B8C8K5_THAPS</name>
<sequence>MKCTILSAVALLLLAAPGFSSEVPVPRSVDAVRWCDLKLAEVDPILSNPMRMCIVGCNDVVSSVYVNSPLLSFIHSQESSADKDWDAKKPMHEDMSSVCGDDVLHDVKQPKKGEEEDDDKKKHNELK</sequence>
<reference evidence="3 4" key="1">
    <citation type="journal article" date="2004" name="Science">
        <title>The genome of the diatom Thalassiosira pseudonana: ecology, evolution, and metabolism.</title>
        <authorList>
            <person name="Armbrust E.V."/>
            <person name="Berges J.A."/>
            <person name="Bowler C."/>
            <person name="Green B.R."/>
            <person name="Martinez D."/>
            <person name="Putnam N.H."/>
            <person name="Zhou S."/>
            <person name="Allen A.E."/>
            <person name="Apt K.E."/>
            <person name="Bechner M."/>
            <person name="Brzezinski M.A."/>
            <person name="Chaal B.K."/>
            <person name="Chiovitti A."/>
            <person name="Davis A.K."/>
            <person name="Demarest M.S."/>
            <person name="Detter J.C."/>
            <person name="Glavina T."/>
            <person name="Goodstein D."/>
            <person name="Hadi M.Z."/>
            <person name="Hellsten U."/>
            <person name="Hildebrand M."/>
            <person name="Jenkins B.D."/>
            <person name="Jurka J."/>
            <person name="Kapitonov V.V."/>
            <person name="Kroger N."/>
            <person name="Lau W.W."/>
            <person name="Lane T.W."/>
            <person name="Larimer F.W."/>
            <person name="Lippmeier J.C."/>
            <person name="Lucas S."/>
            <person name="Medina M."/>
            <person name="Montsant A."/>
            <person name="Obornik M."/>
            <person name="Parker M.S."/>
            <person name="Palenik B."/>
            <person name="Pazour G.J."/>
            <person name="Richardson P.M."/>
            <person name="Rynearson T.A."/>
            <person name="Saito M.A."/>
            <person name="Schwartz D.C."/>
            <person name="Thamatrakoln K."/>
            <person name="Valentin K."/>
            <person name="Vardi A."/>
            <person name="Wilkerson F.P."/>
            <person name="Rokhsar D.S."/>
        </authorList>
    </citation>
    <scope>NUCLEOTIDE SEQUENCE [LARGE SCALE GENOMIC DNA]</scope>
    <source>
        <strain evidence="3 4">CCMP1335</strain>
    </source>
</reference>
<dbReference type="Proteomes" id="UP000001449">
    <property type="component" value="Chromosome 9"/>
</dbReference>
<accession>B8C8K5</accession>
<feature type="signal peptide" evidence="2">
    <location>
        <begin position="1"/>
        <end position="20"/>
    </location>
</feature>
<feature type="region of interest" description="Disordered" evidence="1">
    <location>
        <begin position="82"/>
        <end position="127"/>
    </location>
</feature>
<dbReference type="GeneID" id="7450978"/>
<dbReference type="InParanoid" id="B8C8K5"/>
<gene>
    <name evidence="3" type="ORF">THAPSDRAFT_8161</name>
</gene>
<evidence type="ECO:0000256" key="1">
    <source>
        <dbReference type="SAM" id="MobiDB-lite"/>
    </source>
</evidence>
<evidence type="ECO:0000256" key="2">
    <source>
        <dbReference type="SAM" id="SignalP"/>
    </source>
</evidence>